<feature type="region of interest" description="Disordered" evidence="2">
    <location>
        <begin position="298"/>
        <end position="326"/>
    </location>
</feature>
<comment type="caution">
    <text evidence="5">The sequence shown here is derived from an EMBL/GenBank/DDBJ whole genome shotgun (WGS) entry which is preliminary data.</text>
</comment>
<protein>
    <recommendedName>
        <fullName evidence="4">Mce/MlaD domain-containing protein</fullName>
    </recommendedName>
</protein>
<organism evidence="5 6">
    <name type="scientific">Candidatus Muproteobacteria bacterium RIFCSPLOWO2_01_FULL_60_18</name>
    <dbReference type="NCBI Taxonomy" id="1817768"/>
    <lineage>
        <taxon>Bacteria</taxon>
        <taxon>Pseudomonadati</taxon>
        <taxon>Pseudomonadota</taxon>
        <taxon>Candidatus Muproteobacteria</taxon>
    </lineage>
</organism>
<accession>A0A1F6U196</accession>
<dbReference type="InterPro" id="IPR003399">
    <property type="entry name" value="Mce/MlaD"/>
</dbReference>
<reference evidence="5 6" key="1">
    <citation type="journal article" date="2016" name="Nat. Commun.">
        <title>Thousands of microbial genomes shed light on interconnected biogeochemical processes in an aquifer system.</title>
        <authorList>
            <person name="Anantharaman K."/>
            <person name="Brown C.T."/>
            <person name="Hug L.A."/>
            <person name="Sharon I."/>
            <person name="Castelle C.J."/>
            <person name="Probst A.J."/>
            <person name="Thomas B.C."/>
            <person name="Singh A."/>
            <person name="Wilkins M.J."/>
            <person name="Karaoz U."/>
            <person name="Brodie E.L."/>
            <person name="Williams K.H."/>
            <person name="Hubbard S.S."/>
            <person name="Banfield J.F."/>
        </authorList>
    </citation>
    <scope>NUCLEOTIDE SEQUENCE [LARGE SCALE GENOMIC DNA]</scope>
</reference>
<evidence type="ECO:0000256" key="2">
    <source>
        <dbReference type="SAM" id="MobiDB-lite"/>
    </source>
</evidence>
<gene>
    <name evidence="5" type="ORF">A3A87_03205</name>
</gene>
<dbReference type="InterPro" id="IPR052336">
    <property type="entry name" value="MlaD_Phospholipid_Transporter"/>
</dbReference>
<dbReference type="PANTHER" id="PTHR33371:SF4">
    <property type="entry name" value="INTERMEMBRANE PHOSPHOLIPID TRANSPORT SYSTEM BINDING PROTEIN MLAD"/>
    <property type="match status" value="1"/>
</dbReference>
<feature type="transmembrane region" description="Helical" evidence="3">
    <location>
        <begin position="6"/>
        <end position="30"/>
    </location>
</feature>
<name>A0A1F6U196_9PROT</name>
<dbReference type="Proteomes" id="UP000179037">
    <property type="component" value="Unassembled WGS sequence"/>
</dbReference>
<feature type="domain" description="Mce/MlaD" evidence="4">
    <location>
        <begin position="38"/>
        <end position="115"/>
    </location>
</feature>
<keyword evidence="3" id="KW-0812">Transmembrane</keyword>
<evidence type="ECO:0000313" key="5">
    <source>
        <dbReference type="EMBL" id="OGI51143.1"/>
    </source>
</evidence>
<proteinExistence type="predicted"/>
<dbReference type="AlphaFoldDB" id="A0A1F6U196"/>
<dbReference type="Pfam" id="PF02470">
    <property type="entry name" value="MlaD"/>
    <property type="match status" value="1"/>
</dbReference>
<keyword evidence="1" id="KW-0175">Coiled coil</keyword>
<evidence type="ECO:0000256" key="1">
    <source>
        <dbReference type="SAM" id="Coils"/>
    </source>
</evidence>
<keyword evidence="3" id="KW-0472">Membrane</keyword>
<evidence type="ECO:0000313" key="6">
    <source>
        <dbReference type="Proteomes" id="UP000179037"/>
    </source>
</evidence>
<evidence type="ECO:0000259" key="4">
    <source>
        <dbReference type="Pfam" id="PF02470"/>
    </source>
</evidence>
<dbReference type="PANTHER" id="PTHR33371">
    <property type="entry name" value="INTERMEMBRANE PHOSPHOLIPID TRANSPORT SYSTEM BINDING PROTEIN MLAD-RELATED"/>
    <property type="match status" value="1"/>
</dbReference>
<keyword evidence="3" id="KW-1133">Transmembrane helix</keyword>
<dbReference type="EMBL" id="MFTC01000050">
    <property type="protein sequence ID" value="OGI51143.1"/>
    <property type="molecule type" value="Genomic_DNA"/>
</dbReference>
<feature type="coiled-coil region" evidence="1">
    <location>
        <begin position="180"/>
        <end position="243"/>
    </location>
</feature>
<dbReference type="STRING" id="1817768.A3A87_03205"/>
<sequence length="326" mass="35839">MRKENINYFLVGAFVLGTIALLLVLLFIIGGRSGEMDSYRAEYANITGISTGSAVTYQGYPLGEVGAIEPVQREGKTYYRVELRIREGWRIPNDSVARIVSTGLLAQASIDIREGKNAQALAPGDLLQSEAGYDLLAALGKFAAQFDTLSEQGVRPLLDNINRRVTSLGDTLQQALPDVIKQIERMLARAEQSADSLNLALSGDNRVRIDRALAHADASFTTLVRVTANMERTQRQVEALLARSNRIVNDNETDVRAMVTQLRETLEQLTPNIETAVSDMESASRNMNELSRALRRNPSLLFSASPPRDAGSEPVSSAPFELHQEH</sequence>
<evidence type="ECO:0000256" key="3">
    <source>
        <dbReference type="SAM" id="Phobius"/>
    </source>
</evidence>